<gene>
    <name evidence="4" type="ORF">SY85_05235</name>
</gene>
<reference evidence="5" key="1">
    <citation type="submission" date="2015-01" db="EMBL/GenBank/DDBJ databases">
        <title>Flavisolibacter sp./LCS9/ whole genome sequencing.</title>
        <authorList>
            <person name="Kim M.K."/>
            <person name="Srinivasan S."/>
            <person name="Lee J.-J."/>
        </authorList>
    </citation>
    <scope>NUCLEOTIDE SEQUENCE [LARGE SCALE GENOMIC DNA]</scope>
    <source>
        <strain evidence="5">LCS9</strain>
    </source>
</reference>
<evidence type="ECO:0000256" key="2">
    <source>
        <dbReference type="SAM" id="SignalP"/>
    </source>
</evidence>
<dbReference type="PANTHER" id="PTHR43405:SF1">
    <property type="entry name" value="GLYCOSYL HYDROLASE DIGH"/>
    <property type="match status" value="1"/>
</dbReference>
<dbReference type="Pfam" id="PF02638">
    <property type="entry name" value="GHL10"/>
    <property type="match status" value="1"/>
</dbReference>
<dbReference type="InterPro" id="IPR052177">
    <property type="entry name" value="Divisome_Glycosyl_Hydrolase"/>
</dbReference>
<dbReference type="Proteomes" id="UP000077177">
    <property type="component" value="Chromosome"/>
</dbReference>
<evidence type="ECO:0000313" key="5">
    <source>
        <dbReference type="Proteomes" id="UP000077177"/>
    </source>
</evidence>
<dbReference type="PANTHER" id="PTHR43405">
    <property type="entry name" value="GLYCOSYL HYDROLASE DIGH"/>
    <property type="match status" value="1"/>
</dbReference>
<accession>A0A172TTA2</accession>
<dbReference type="InterPro" id="IPR017853">
    <property type="entry name" value="GH"/>
</dbReference>
<dbReference type="AlphaFoldDB" id="A0A172TTA2"/>
<keyword evidence="5" id="KW-1185">Reference proteome</keyword>
<keyword evidence="1 2" id="KW-0732">Signal</keyword>
<dbReference type="EMBL" id="CP011390">
    <property type="protein sequence ID" value="ANE49987.1"/>
    <property type="molecule type" value="Genomic_DNA"/>
</dbReference>
<evidence type="ECO:0000259" key="3">
    <source>
        <dbReference type="Pfam" id="PF02638"/>
    </source>
</evidence>
<reference evidence="4 5" key="2">
    <citation type="journal article" date="2016" name="Int. J. Syst. Evol. Microbiol.">
        <title>Flavisolibacter tropicus sp. nov., isolated from tropical soil.</title>
        <authorList>
            <person name="Lee J.J."/>
            <person name="Kang M.S."/>
            <person name="Kim G.S."/>
            <person name="Lee C.S."/>
            <person name="Lim S."/>
            <person name="Lee J."/>
            <person name="Roh S.H."/>
            <person name="Kang H."/>
            <person name="Ha J.M."/>
            <person name="Bae S."/>
            <person name="Jung H.Y."/>
            <person name="Kim M.K."/>
        </authorList>
    </citation>
    <scope>NUCLEOTIDE SEQUENCE [LARGE SCALE GENOMIC DNA]</scope>
    <source>
        <strain evidence="4 5">LCS9</strain>
    </source>
</reference>
<feature type="signal peptide" evidence="2">
    <location>
        <begin position="1"/>
        <end position="22"/>
    </location>
</feature>
<dbReference type="KEGG" id="fla:SY85_05235"/>
<organism evidence="4 5">
    <name type="scientific">Flavisolibacter tropicus</name>
    <dbReference type="NCBI Taxonomy" id="1492898"/>
    <lineage>
        <taxon>Bacteria</taxon>
        <taxon>Pseudomonadati</taxon>
        <taxon>Bacteroidota</taxon>
        <taxon>Chitinophagia</taxon>
        <taxon>Chitinophagales</taxon>
        <taxon>Chitinophagaceae</taxon>
        <taxon>Flavisolibacter</taxon>
    </lineage>
</organism>
<dbReference type="SUPFAM" id="SSF51445">
    <property type="entry name" value="(Trans)glycosidases"/>
    <property type="match status" value="1"/>
</dbReference>
<evidence type="ECO:0000313" key="4">
    <source>
        <dbReference type="EMBL" id="ANE49987.1"/>
    </source>
</evidence>
<evidence type="ECO:0000256" key="1">
    <source>
        <dbReference type="ARBA" id="ARBA00022729"/>
    </source>
</evidence>
<dbReference type="InterPro" id="IPR003790">
    <property type="entry name" value="GHL10"/>
</dbReference>
<dbReference type="OrthoDB" id="100605at2"/>
<dbReference type="STRING" id="1492898.SY85_05235"/>
<sequence>MINRLSFSFYTLLLFCTLFCHGQKSQAPVYGTWVTNVASNALRTKKDIRETVQLCKSYGLNTLYVVVWNKGVTMYPSDVVERYIGIKQDSVYKGFDPIKEVITEGHKAGLKIFAWFEYGFAYDYNDTNSVWLKKYPHWAGRDAKGQLLQKNKFYWWNSLHPEVQQFMTSLVLEVVKKYNVDGVQGDDRLPAMPSEGGYDSYTKQLYAAEHNNALPPDNAKDETWVQWRADKLSQYIKGLYADVKKVKKQCVVSWAPSIYPWSKEQYLQDWPAWLKGGYADQVLPQLYRYDIVAYEKVLKELSEQVPPGMKQKVFPGILTSLGDGYRIKQEMLTQIIKLNRKYGFKGESTFYFEGTKSLKPYYISANNAVKP</sequence>
<feature type="domain" description="Glycosyl hydrolase-like 10" evidence="3">
    <location>
        <begin position="30"/>
        <end position="305"/>
    </location>
</feature>
<dbReference type="RefSeq" id="WP_066402148.1">
    <property type="nucleotide sequence ID" value="NZ_CP011390.1"/>
</dbReference>
<feature type="chain" id="PRO_5008001104" description="Glycosyl hydrolase-like 10 domain-containing protein" evidence="2">
    <location>
        <begin position="23"/>
        <end position="371"/>
    </location>
</feature>
<proteinExistence type="predicted"/>
<name>A0A172TTA2_9BACT</name>
<protein>
    <recommendedName>
        <fullName evidence="3">Glycosyl hydrolase-like 10 domain-containing protein</fullName>
    </recommendedName>
</protein>
<dbReference type="Gene3D" id="3.20.20.80">
    <property type="entry name" value="Glycosidases"/>
    <property type="match status" value="1"/>
</dbReference>